<dbReference type="Gene3D" id="3.90.550.50">
    <property type="match status" value="1"/>
</dbReference>
<feature type="compositionally biased region" description="Polar residues" evidence="10">
    <location>
        <begin position="1005"/>
        <end position="1019"/>
    </location>
</feature>
<feature type="compositionally biased region" description="Basic and acidic residues" evidence="10">
    <location>
        <begin position="858"/>
        <end position="871"/>
    </location>
</feature>
<comment type="subcellular location">
    <subcellularLocation>
        <location evidence="1">Golgi apparatus membrane</location>
        <topology evidence="1">Single-pass type II membrane protein</topology>
    </subcellularLocation>
</comment>
<feature type="region of interest" description="Disordered" evidence="10">
    <location>
        <begin position="229"/>
        <end position="251"/>
    </location>
</feature>
<feature type="transmembrane region" description="Helical" evidence="11">
    <location>
        <begin position="396"/>
        <end position="420"/>
    </location>
</feature>
<keyword evidence="13" id="KW-1185">Reference proteome</keyword>
<evidence type="ECO:0000313" key="12">
    <source>
        <dbReference type="EMBL" id="CEH19505.1"/>
    </source>
</evidence>
<dbReference type="Proteomes" id="UP000054845">
    <property type="component" value="Unassembled WGS sequence"/>
</dbReference>
<keyword evidence="5 11" id="KW-0812">Transmembrane</keyword>
<feature type="compositionally biased region" description="Low complexity" evidence="10">
    <location>
        <begin position="63"/>
        <end position="74"/>
    </location>
</feature>
<dbReference type="PANTHER" id="PTHR11214">
    <property type="entry name" value="BETA-1,3-N-ACETYLGLUCOSAMINYLTRANSFERASE"/>
    <property type="match status" value="1"/>
</dbReference>
<feature type="region of interest" description="Disordered" evidence="10">
    <location>
        <begin position="291"/>
        <end position="310"/>
    </location>
</feature>
<reference evidence="12 13" key="1">
    <citation type="submission" date="2014-09" db="EMBL/GenBank/DDBJ databases">
        <authorList>
            <person name="Magalhaes I.L.F."/>
            <person name="Oliveira U."/>
            <person name="Santos F.R."/>
            <person name="Vidigal T.H.D.A."/>
            <person name="Brescovit A.D."/>
            <person name="Santos A.J."/>
        </authorList>
    </citation>
    <scope>NUCLEOTIDE SEQUENCE [LARGE SCALE GENOMIC DNA]</scope>
</reference>
<dbReference type="STRING" id="401625.A0A0P1BTU3"/>
<evidence type="ECO:0000256" key="7">
    <source>
        <dbReference type="ARBA" id="ARBA00022989"/>
    </source>
</evidence>
<evidence type="ECO:0000256" key="2">
    <source>
        <dbReference type="ARBA" id="ARBA00008661"/>
    </source>
</evidence>
<keyword evidence="7 11" id="KW-1133">Transmembrane helix</keyword>
<organism evidence="12 13">
    <name type="scientific">Ceraceosorus bombacis</name>
    <dbReference type="NCBI Taxonomy" id="401625"/>
    <lineage>
        <taxon>Eukaryota</taxon>
        <taxon>Fungi</taxon>
        <taxon>Dikarya</taxon>
        <taxon>Basidiomycota</taxon>
        <taxon>Ustilaginomycotina</taxon>
        <taxon>Exobasidiomycetes</taxon>
        <taxon>Ceraceosorales</taxon>
        <taxon>Ceraceosoraceae</taxon>
        <taxon>Ceraceosorus</taxon>
    </lineage>
</organism>
<feature type="compositionally biased region" description="Polar residues" evidence="10">
    <location>
        <begin position="836"/>
        <end position="850"/>
    </location>
</feature>
<feature type="compositionally biased region" description="Basic and acidic residues" evidence="10">
    <location>
        <begin position="1020"/>
        <end position="1029"/>
    </location>
</feature>
<name>A0A0P1BTU3_9BASI</name>
<evidence type="ECO:0000256" key="9">
    <source>
        <dbReference type="ARBA" id="ARBA00023136"/>
    </source>
</evidence>
<keyword evidence="4 12" id="KW-0808">Transferase</keyword>
<dbReference type="GO" id="GO:0016758">
    <property type="term" value="F:hexosyltransferase activity"/>
    <property type="evidence" value="ECO:0007669"/>
    <property type="project" value="InterPro"/>
</dbReference>
<dbReference type="OrthoDB" id="2139606at2759"/>
<dbReference type="AlphaFoldDB" id="A0A0P1BTU3"/>
<dbReference type="GO" id="GO:0000139">
    <property type="term" value="C:Golgi membrane"/>
    <property type="evidence" value="ECO:0007669"/>
    <property type="project" value="UniProtKB-SubCell"/>
</dbReference>
<evidence type="ECO:0000256" key="6">
    <source>
        <dbReference type="ARBA" id="ARBA00022968"/>
    </source>
</evidence>
<dbReference type="Pfam" id="PF01762">
    <property type="entry name" value="Galactosyl_T"/>
    <property type="match status" value="1"/>
</dbReference>
<dbReference type="GO" id="GO:0051072">
    <property type="term" value="P:4,6-pyruvylated galactose residue biosynthetic process"/>
    <property type="evidence" value="ECO:0007669"/>
    <property type="project" value="TreeGrafter"/>
</dbReference>
<feature type="region of interest" description="Disordered" evidence="10">
    <location>
        <begin position="1"/>
        <end position="154"/>
    </location>
</feature>
<feature type="compositionally biased region" description="Basic residues" evidence="10">
    <location>
        <begin position="357"/>
        <end position="368"/>
    </location>
</feature>
<keyword evidence="6" id="KW-0735">Signal-anchor</keyword>
<keyword evidence="9 11" id="KW-0472">Membrane</keyword>
<evidence type="ECO:0000256" key="4">
    <source>
        <dbReference type="ARBA" id="ARBA00022679"/>
    </source>
</evidence>
<evidence type="ECO:0000256" key="10">
    <source>
        <dbReference type="SAM" id="MobiDB-lite"/>
    </source>
</evidence>
<accession>A0A0P1BTU3</accession>
<evidence type="ECO:0000256" key="1">
    <source>
        <dbReference type="ARBA" id="ARBA00004323"/>
    </source>
</evidence>
<dbReference type="PANTHER" id="PTHR11214:SF333">
    <property type="entry name" value="GLYCOSYLTRANSFERASE FAMILY 31 PROTEIN"/>
    <property type="match status" value="1"/>
</dbReference>
<evidence type="ECO:0000256" key="3">
    <source>
        <dbReference type="ARBA" id="ARBA00022676"/>
    </source>
</evidence>
<comment type="similarity">
    <text evidence="2">Belongs to the glycosyltransferase 31 family.</text>
</comment>
<feature type="region of interest" description="Disordered" evidence="10">
    <location>
        <begin position="555"/>
        <end position="576"/>
    </location>
</feature>
<dbReference type="EMBL" id="CCYA01000389">
    <property type="protein sequence ID" value="CEH19505.1"/>
    <property type="molecule type" value="Genomic_DNA"/>
</dbReference>
<feature type="compositionally biased region" description="Polar residues" evidence="10">
    <location>
        <begin position="560"/>
        <end position="571"/>
    </location>
</feature>
<evidence type="ECO:0000256" key="11">
    <source>
        <dbReference type="SAM" id="Phobius"/>
    </source>
</evidence>
<proteinExistence type="inferred from homology"/>
<feature type="compositionally biased region" description="Polar residues" evidence="10">
    <location>
        <begin position="24"/>
        <end position="33"/>
    </location>
</feature>
<evidence type="ECO:0000313" key="13">
    <source>
        <dbReference type="Proteomes" id="UP000054845"/>
    </source>
</evidence>
<keyword evidence="8" id="KW-0333">Golgi apparatus</keyword>
<keyword evidence="3" id="KW-0328">Glycosyltransferase</keyword>
<evidence type="ECO:0000256" key="8">
    <source>
        <dbReference type="ARBA" id="ARBA00023034"/>
    </source>
</evidence>
<sequence length="1036" mass="113255">MSDLPRSATPPQAASASSSTSAAGNTNNLTPSAHPSIARHLSHTPQHASPLRSAFQPSPSPPSSTGSPAMSSLSLDVNTQRTPMSRAPSYEPAKSPSSTLVPGPVPRRLSEPQHQPVQMTPRPEQYWLGTGEAESSSRGAIVGRSSPPIAASHADGYAIRRAPSRTGSAQGMHSQSIAIGDVGRPQDCVATGTSGASTVGGYASSVEDHYSVPPSRLISRTPTPVLSGLATSTMSEDSDEGFSSDSRDSAWRGQNRRGLGSFFGWGAALAGTKSGYQAVSANPGIAPDTRVTIAGGKGDKWDTSPPLTPLMEAEMGRRGSDANAVAGDDGQQKWSKLRMQDFTDASSGRRSGLPRARAPHSRRRRSRHAGVPNPLKVIPTLLGKTFRTFFGPIHPFTIMIALLLIAAFVTSVTMLIIYILNPDKEPLPWRSYCASQMAFPHAYADALAPVDVIVGVMTVDSKFERRSMIRSTYAAHTLPLTPDGRPAANVQVKFILGKVRKAYARRVALEMEAHNDIVVLDMDENMSAKKTLTFLKWAAENATMPFLRPSAPRSLVRTETGGSSEHTVAQSDQDRQTTSEVAWKKVDYVVKADDDAFIVLSELERHLRVSPRRLTYWGYLVKEWFMAGEAYALSMDLVEWLASTPEVERTAKGKEDTRTPQWIAMHPNRSSINWVSEHCYIYDHPKANTPYSHGFLFPDYVERIKTEARKGLSEQEIAWRGGERKSHYYSTVNKWHRKYYPPRNDLTVEEEVEALVEGGGRWAGTWIRGGAVEGGDADDESWQPWAELVYESDDARLRLPNDHRKGGQGMLASDVDVDALTGLPILGPLVSLNSTAGAVSTKSSDTTPQWGSGRGKRRTSEDSLRRSDHAPIHSPLQVEALPAYIPMDPRSRDDAQWRHLPRPTHREGGGAAARLRAKRYLGRPHGGTVIVHYLKKSEYWLETAMAFLGREAMWQSSFGGGPSREYRMWGSPLVRHDGYISEGRSQPRPDAGVRVAAGDEPWPAGSTQAFKSTNPAETSSEARHTREENSIVPTTL</sequence>
<feature type="region of interest" description="Disordered" evidence="10">
    <location>
        <begin position="836"/>
        <end position="872"/>
    </location>
</feature>
<feature type="region of interest" description="Disordered" evidence="10">
    <location>
        <begin position="979"/>
        <end position="1036"/>
    </location>
</feature>
<feature type="compositionally biased region" description="Low complexity" evidence="10">
    <location>
        <begin position="7"/>
        <end position="23"/>
    </location>
</feature>
<feature type="region of interest" description="Disordered" evidence="10">
    <location>
        <begin position="344"/>
        <end position="372"/>
    </location>
</feature>
<dbReference type="InterPro" id="IPR002659">
    <property type="entry name" value="Glyco_trans_31"/>
</dbReference>
<protein>
    <submittedName>
        <fullName evidence="12">Glycosyltransferase family 31 protein</fullName>
    </submittedName>
</protein>
<evidence type="ECO:0000256" key="5">
    <source>
        <dbReference type="ARBA" id="ARBA00022692"/>
    </source>
</evidence>